<evidence type="ECO:0000256" key="5">
    <source>
        <dbReference type="SAM" id="Phobius"/>
    </source>
</evidence>
<dbReference type="PANTHER" id="PTHR37955">
    <property type="entry name" value="TELLURITE RESISTANCE PROTEIN TEHA"/>
    <property type="match status" value="1"/>
</dbReference>
<comment type="caution">
    <text evidence="6">The sequence shown here is derived from an EMBL/GenBank/DDBJ whole genome shotgun (WGS) entry which is preliminary data.</text>
</comment>
<dbReference type="STRING" id="561184.SAMN05216376_1213"/>
<evidence type="ECO:0000256" key="1">
    <source>
        <dbReference type="ARBA" id="ARBA00004141"/>
    </source>
</evidence>
<feature type="transmembrane region" description="Helical" evidence="5">
    <location>
        <begin position="20"/>
        <end position="42"/>
    </location>
</feature>
<evidence type="ECO:0000313" key="6">
    <source>
        <dbReference type="EMBL" id="KHQ50496.1"/>
    </source>
</evidence>
<evidence type="ECO:0000256" key="2">
    <source>
        <dbReference type="ARBA" id="ARBA00022692"/>
    </source>
</evidence>
<comment type="subcellular location">
    <subcellularLocation>
        <location evidence="1">Membrane</location>
        <topology evidence="1">Multi-pass membrane protein</topology>
    </subcellularLocation>
</comment>
<feature type="transmembrane region" description="Helical" evidence="5">
    <location>
        <begin position="241"/>
        <end position="259"/>
    </location>
</feature>
<dbReference type="RefSeq" id="WP_043146157.1">
    <property type="nucleotide sequence ID" value="NZ_JSUQ01000026.1"/>
</dbReference>
<proteinExistence type="predicted"/>
<keyword evidence="2 5" id="KW-0812">Transmembrane</keyword>
<dbReference type="Proteomes" id="UP000030960">
    <property type="component" value="Unassembled WGS sequence"/>
</dbReference>
<accession>A0A0B3S1K9</accession>
<feature type="transmembrane region" description="Helical" evidence="5">
    <location>
        <begin position="54"/>
        <end position="72"/>
    </location>
</feature>
<gene>
    <name evidence="6" type="ORF">OA50_05006</name>
</gene>
<dbReference type="OrthoDB" id="958273at2"/>
<feature type="transmembrane region" description="Helical" evidence="5">
    <location>
        <begin position="152"/>
        <end position="172"/>
    </location>
</feature>
<dbReference type="Pfam" id="PF03595">
    <property type="entry name" value="SLAC1"/>
    <property type="match status" value="1"/>
</dbReference>
<name>A0A0B3S1K9_9RHOB</name>
<dbReference type="EMBL" id="JSUQ01000026">
    <property type="protein sequence ID" value="KHQ50496.1"/>
    <property type="molecule type" value="Genomic_DNA"/>
</dbReference>
<dbReference type="CDD" id="cd09323">
    <property type="entry name" value="TDT_SLAC1_like"/>
    <property type="match status" value="1"/>
</dbReference>
<feature type="transmembrane region" description="Helical" evidence="5">
    <location>
        <begin position="266"/>
        <end position="286"/>
    </location>
</feature>
<feature type="transmembrane region" description="Helical" evidence="5">
    <location>
        <begin position="292"/>
        <end position="313"/>
    </location>
</feature>
<dbReference type="InterPro" id="IPR052951">
    <property type="entry name" value="Tellurite_res_ion_channel"/>
</dbReference>
<evidence type="ECO:0000313" key="7">
    <source>
        <dbReference type="Proteomes" id="UP000030960"/>
    </source>
</evidence>
<evidence type="ECO:0000256" key="4">
    <source>
        <dbReference type="ARBA" id="ARBA00023136"/>
    </source>
</evidence>
<feature type="transmembrane region" description="Helical" evidence="5">
    <location>
        <begin position="178"/>
        <end position="199"/>
    </location>
</feature>
<dbReference type="InterPro" id="IPR004695">
    <property type="entry name" value="SLAC1/Mae1/Ssu1/TehA"/>
</dbReference>
<dbReference type="GO" id="GO:0005886">
    <property type="term" value="C:plasma membrane"/>
    <property type="evidence" value="ECO:0007669"/>
    <property type="project" value="TreeGrafter"/>
</dbReference>
<dbReference type="PANTHER" id="PTHR37955:SF1">
    <property type="entry name" value="DEP DOMAIN-CONTAINING PROTEIN"/>
    <property type="match status" value="1"/>
</dbReference>
<dbReference type="AlphaFoldDB" id="A0A0B3S1K9"/>
<feature type="transmembrane region" description="Helical" evidence="5">
    <location>
        <begin position="211"/>
        <end position="229"/>
    </location>
</feature>
<dbReference type="PATRIC" id="fig|1515334.3.peg.5035"/>
<organism evidence="6 7">
    <name type="scientific">Mameliella alba</name>
    <dbReference type="NCBI Taxonomy" id="561184"/>
    <lineage>
        <taxon>Bacteria</taxon>
        <taxon>Pseudomonadati</taxon>
        <taxon>Pseudomonadota</taxon>
        <taxon>Alphaproteobacteria</taxon>
        <taxon>Rhodobacterales</taxon>
        <taxon>Roseobacteraceae</taxon>
        <taxon>Mameliella</taxon>
    </lineage>
</organism>
<dbReference type="InterPro" id="IPR038665">
    <property type="entry name" value="Voltage-dep_anion_channel_sf"/>
</dbReference>
<keyword evidence="4 5" id="KW-0472">Membrane</keyword>
<dbReference type="Gene3D" id="1.50.10.150">
    <property type="entry name" value="Voltage-dependent anion channel"/>
    <property type="match status" value="1"/>
</dbReference>
<keyword evidence="7" id="KW-1185">Reference proteome</keyword>
<keyword evidence="3 5" id="KW-1133">Transmembrane helix</keyword>
<feature type="transmembrane region" description="Helical" evidence="5">
    <location>
        <begin position="116"/>
        <end position="140"/>
    </location>
</feature>
<reference evidence="6 7" key="1">
    <citation type="submission" date="2014-10" db="EMBL/GenBank/DDBJ databases">
        <title>Genome sequence of Ponticoccus sp. strain UMTAT08 isolated from clonal culture of toxic dinoflagellate Alexandrium tamiyavanichii.</title>
        <authorList>
            <person name="Gan H.Y."/>
            <person name="Muhd D.-D."/>
            <person name="Mohd Noor M.E."/>
            <person name="Yeong Y.S."/>
            <person name="Usup G."/>
        </authorList>
    </citation>
    <scope>NUCLEOTIDE SEQUENCE [LARGE SCALE GENOMIC DNA]</scope>
    <source>
        <strain evidence="6 7">UMTAT08</strain>
    </source>
</reference>
<evidence type="ECO:0000256" key="3">
    <source>
        <dbReference type="ARBA" id="ARBA00022989"/>
    </source>
</evidence>
<feature type="transmembrane region" description="Helical" evidence="5">
    <location>
        <begin position="93"/>
        <end position="110"/>
    </location>
</feature>
<dbReference type="GO" id="GO:0046583">
    <property type="term" value="F:monoatomic cation efflux transmembrane transporter activity"/>
    <property type="evidence" value="ECO:0007669"/>
    <property type="project" value="TreeGrafter"/>
</dbReference>
<protein>
    <submittedName>
        <fullName evidence="6">C4-dicarboxylate transporter/malic acid transport protein</fullName>
    </submittedName>
</protein>
<sequence length="329" mass="34547">MTDQSTPHAASMPEQWLAHFPITLFASVMGLSGLALALHAAAGYFGWGQGLPRFALAVAAADLVAVTLVYALKALRHPEAIAQEWAHPVKLNFFPAIPISLMLVATALRFELPAAALWLWGAGAALQAGLALAVIAAWMGPRTFGLGQVNPAWFIPAVGNVVVPVAGVPLGFVDLSWLFFATGVIFWAALLPILLMRLVTQPALPGRLQPTLAILVAPPSVAFLSWLLLNGGELDGFARVLFNGGLAFGALATVLLAQAMRPPFALSWWALSFPVAALTISCLRYAQLSGSGLHGAMGAGLLVLLVVIVTGLVGRTLLGMTRGEICRPE</sequence>